<dbReference type="InterPro" id="IPR010385">
    <property type="entry name" value="DUF982"/>
</dbReference>
<evidence type="ECO:0000313" key="1">
    <source>
        <dbReference type="EMBL" id="NGO55478.1"/>
    </source>
</evidence>
<name>A0A6G4WM88_9HYPH</name>
<dbReference type="RefSeq" id="WP_165033831.1">
    <property type="nucleotide sequence ID" value="NZ_JAAKZF010000102.1"/>
</dbReference>
<organism evidence="1 2">
    <name type="scientific">Allomesorhizobium camelthorni</name>
    <dbReference type="NCBI Taxonomy" id="475069"/>
    <lineage>
        <taxon>Bacteria</taxon>
        <taxon>Pseudomonadati</taxon>
        <taxon>Pseudomonadota</taxon>
        <taxon>Alphaproteobacteria</taxon>
        <taxon>Hyphomicrobiales</taxon>
        <taxon>Phyllobacteriaceae</taxon>
        <taxon>Allomesorhizobium</taxon>
    </lineage>
</organism>
<protein>
    <submittedName>
        <fullName evidence="1">DUF982 domain-containing protein</fullName>
    </submittedName>
</protein>
<evidence type="ECO:0000313" key="2">
    <source>
        <dbReference type="Proteomes" id="UP001642900"/>
    </source>
</evidence>
<accession>A0A6G4WM88</accession>
<reference evidence="1 2" key="1">
    <citation type="submission" date="2020-02" db="EMBL/GenBank/DDBJ databases">
        <title>Genome sequence of strain CCNWXJ40-4.</title>
        <authorList>
            <person name="Gao J."/>
            <person name="Sun J."/>
        </authorList>
    </citation>
    <scope>NUCLEOTIDE SEQUENCE [LARGE SCALE GENOMIC DNA]</scope>
    <source>
        <strain evidence="1 2">CCNWXJ 40-4</strain>
    </source>
</reference>
<proteinExistence type="predicted"/>
<keyword evidence="2" id="KW-1185">Reference proteome</keyword>
<dbReference type="AlphaFoldDB" id="A0A6G4WM88"/>
<dbReference type="EMBL" id="JAAKZF010000102">
    <property type="protein sequence ID" value="NGO55478.1"/>
    <property type="molecule type" value="Genomic_DNA"/>
</dbReference>
<dbReference type="Gene3D" id="6.10.250.730">
    <property type="match status" value="1"/>
</dbReference>
<dbReference type="Pfam" id="PF06169">
    <property type="entry name" value="DUF982"/>
    <property type="match status" value="1"/>
</dbReference>
<dbReference type="Proteomes" id="UP001642900">
    <property type="component" value="Unassembled WGS sequence"/>
</dbReference>
<gene>
    <name evidence="1" type="ORF">G6N73_31310</name>
</gene>
<comment type="caution">
    <text evidence="1">The sequence shown here is derived from an EMBL/GenBank/DDBJ whole genome shotgun (WGS) entry which is preliminary data.</text>
</comment>
<sequence>MADKRFATPLYVADGPRMIREIACLEDAIDFLETLREPVNGTVHDTALKACYRAASGLLAIEHGRRAFESFAMMSRLLEDVPPQPWKIPQEAGAGGGAAA</sequence>